<dbReference type="Proteomes" id="UP001157418">
    <property type="component" value="Unassembled WGS sequence"/>
</dbReference>
<dbReference type="PANTHER" id="PTHR34835">
    <property type="entry name" value="OS07G0283600 PROTEIN-RELATED"/>
    <property type="match status" value="1"/>
</dbReference>
<gene>
    <name evidence="1" type="ORF">LVIROSA_LOCUS6365</name>
</gene>
<proteinExistence type="predicted"/>
<evidence type="ECO:0000313" key="2">
    <source>
        <dbReference type="Proteomes" id="UP001157418"/>
    </source>
</evidence>
<name>A0AAU9LY25_9ASTR</name>
<reference evidence="1 2" key="1">
    <citation type="submission" date="2022-01" db="EMBL/GenBank/DDBJ databases">
        <authorList>
            <person name="Xiong W."/>
            <person name="Schranz E."/>
        </authorList>
    </citation>
    <scope>NUCLEOTIDE SEQUENCE [LARGE SCALE GENOMIC DNA]</scope>
</reference>
<keyword evidence="2" id="KW-1185">Reference proteome</keyword>
<dbReference type="AlphaFoldDB" id="A0AAU9LY25"/>
<protein>
    <submittedName>
        <fullName evidence="1">Uncharacterized protein</fullName>
    </submittedName>
</protein>
<comment type="caution">
    <text evidence="1">The sequence shown here is derived from an EMBL/GenBank/DDBJ whole genome shotgun (WGS) entry which is preliminary data.</text>
</comment>
<dbReference type="EMBL" id="CAKMRJ010000113">
    <property type="protein sequence ID" value="CAH1418790.1"/>
    <property type="molecule type" value="Genomic_DNA"/>
</dbReference>
<organism evidence="1 2">
    <name type="scientific">Lactuca virosa</name>
    <dbReference type="NCBI Taxonomy" id="75947"/>
    <lineage>
        <taxon>Eukaryota</taxon>
        <taxon>Viridiplantae</taxon>
        <taxon>Streptophyta</taxon>
        <taxon>Embryophyta</taxon>
        <taxon>Tracheophyta</taxon>
        <taxon>Spermatophyta</taxon>
        <taxon>Magnoliopsida</taxon>
        <taxon>eudicotyledons</taxon>
        <taxon>Gunneridae</taxon>
        <taxon>Pentapetalae</taxon>
        <taxon>asterids</taxon>
        <taxon>campanulids</taxon>
        <taxon>Asterales</taxon>
        <taxon>Asteraceae</taxon>
        <taxon>Cichorioideae</taxon>
        <taxon>Cichorieae</taxon>
        <taxon>Lactucinae</taxon>
        <taxon>Lactuca</taxon>
    </lineage>
</organism>
<sequence length="236" mass="27544">MKMEKRKRVDLDESKHKCEEEQSQLKLKKIKKISSSLILLNNNKMNFSTLRIRASPSSMFKIIKRVDSQSVNEMLGIPVGEKEVDQLPFRPKDDQCYNKWIKQFADKNNIRLKDIMNAILSTKEADFNFKLNFIVLFCNTLVEATGMGKINDKILKKISSDTDFSKINWYSYMIESLITKKRSYSVSNDKSYFSGPVTYLLLLYVDHVDFDGKNGARLWPTIKSWNSHKFESERKA</sequence>
<evidence type="ECO:0000313" key="1">
    <source>
        <dbReference type="EMBL" id="CAH1418790.1"/>
    </source>
</evidence>
<accession>A0AAU9LY25</accession>
<dbReference type="PANTHER" id="PTHR34835:SF90">
    <property type="entry name" value="AMINOTRANSFERASE-LIKE PLANT MOBILE DOMAIN-CONTAINING PROTEIN"/>
    <property type="match status" value="1"/>
</dbReference>